<proteinExistence type="predicted"/>
<name>A0A446CI43_9BURK</name>
<dbReference type="AlphaFoldDB" id="A0A446CI43"/>
<dbReference type="RefSeq" id="WP_129528329.1">
    <property type="nucleotide sequence ID" value="NZ_UFQB01000012.1"/>
</dbReference>
<protein>
    <recommendedName>
        <fullName evidence="4">Lipoprotein</fullName>
    </recommendedName>
</protein>
<dbReference type="EMBL" id="UFQB01000012">
    <property type="protein sequence ID" value="SSW67488.1"/>
    <property type="molecule type" value="Genomic_DNA"/>
</dbReference>
<evidence type="ECO:0000313" key="3">
    <source>
        <dbReference type="Proteomes" id="UP000289184"/>
    </source>
</evidence>
<dbReference type="Proteomes" id="UP000289184">
    <property type="component" value="Unassembled WGS sequence"/>
</dbReference>
<feature type="signal peptide" evidence="1">
    <location>
        <begin position="1"/>
        <end position="26"/>
    </location>
</feature>
<evidence type="ECO:0000313" key="2">
    <source>
        <dbReference type="EMBL" id="SSW67488.1"/>
    </source>
</evidence>
<feature type="chain" id="PRO_5019144121" description="Lipoprotein" evidence="1">
    <location>
        <begin position="27"/>
        <end position="112"/>
    </location>
</feature>
<evidence type="ECO:0008006" key="4">
    <source>
        <dbReference type="Google" id="ProtNLM"/>
    </source>
</evidence>
<accession>A0A446CI43</accession>
<evidence type="ECO:0000256" key="1">
    <source>
        <dbReference type="SAM" id="SignalP"/>
    </source>
</evidence>
<gene>
    <name evidence="2" type="ORF">AGI3411_03151</name>
</gene>
<reference evidence="2 3" key="1">
    <citation type="submission" date="2018-07" db="EMBL/GenBank/DDBJ databases">
        <authorList>
            <person name="Peeters C."/>
        </authorList>
    </citation>
    <scope>NUCLEOTIDE SEQUENCE [LARGE SCALE GENOMIC DNA]</scope>
    <source>
        <strain evidence="2 3">LMG 3411</strain>
    </source>
</reference>
<keyword evidence="3" id="KW-1185">Reference proteome</keyword>
<keyword evidence="1" id="KW-0732">Signal</keyword>
<sequence>MSHLPARPASYIAGAILLLTAACASAQETQSKAASAGQFHALADFCGVPSPEMMALFKERQKAAAVQSGIAPGAFDAAYAWSYGKARAALAEYDEEEKAETCRPLKAMAGQD</sequence>
<dbReference type="PROSITE" id="PS51257">
    <property type="entry name" value="PROKAR_LIPOPROTEIN"/>
    <property type="match status" value="1"/>
</dbReference>
<dbReference type="OrthoDB" id="8666521at2"/>
<organism evidence="2 3">
    <name type="scientific">Achromobacter agilis</name>
    <dbReference type="NCBI Taxonomy" id="1353888"/>
    <lineage>
        <taxon>Bacteria</taxon>
        <taxon>Pseudomonadati</taxon>
        <taxon>Pseudomonadota</taxon>
        <taxon>Betaproteobacteria</taxon>
        <taxon>Burkholderiales</taxon>
        <taxon>Alcaligenaceae</taxon>
        <taxon>Achromobacter</taxon>
    </lineage>
</organism>